<feature type="coiled-coil region" evidence="2">
    <location>
        <begin position="135"/>
        <end position="221"/>
    </location>
</feature>
<feature type="domain" description="Multidrug resistance protein MdtA-like barrel-sandwich hybrid" evidence="4">
    <location>
        <begin position="70"/>
        <end position="241"/>
    </location>
</feature>
<dbReference type="GO" id="GO:1990281">
    <property type="term" value="C:efflux pump complex"/>
    <property type="evidence" value="ECO:0007669"/>
    <property type="project" value="TreeGrafter"/>
</dbReference>
<evidence type="ECO:0000256" key="3">
    <source>
        <dbReference type="SAM" id="Phobius"/>
    </source>
</evidence>
<dbReference type="Gene3D" id="2.40.30.170">
    <property type="match status" value="1"/>
</dbReference>
<evidence type="ECO:0000256" key="1">
    <source>
        <dbReference type="ARBA" id="ARBA00009477"/>
    </source>
</evidence>
<dbReference type="Pfam" id="PF25917">
    <property type="entry name" value="BSH_RND"/>
    <property type="match status" value="1"/>
</dbReference>
<accession>A0AAU9CH04</accession>
<proteinExistence type="inferred from homology"/>
<dbReference type="InterPro" id="IPR058625">
    <property type="entry name" value="MdtA-like_BSH"/>
</dbReference>
<evidence type="ECO:0000313" key="6">
    <source>
        <dbReference type="Proteomes" id="UP001321450"/>
    </source>
</evidence>
<dbReference type="EMBL" id="AP024718">
    <property type="protein sequence ID" value="BCX89558.1"/>
    <property type="molecule type" value="Genomic_DNA"/>
</dbReference>
<dbReference type="SUPFAM" id="SSF111369">
    <property type="entry name" value="HlyD-like secretion proteins"/>
    <property type="match status" value="1"/>
</dbReference>
<keyword evidence="2" id="KW-0175">Coiled coil</keyword>
<dbReference type="Gene3D" id="2.40.50.100">
    <property type="match status" value="1"/>
</dbReference>
<sequence length="414" mass="46164">MKLDRRYWPWVILSLGVGVFLLLVLTRPRQEAPPVRPRIWQVEALTVKPRTLSPVLTLYGKVENPALMRVTAPAASQVKSLPVHEGERVRQGQPLVRLDPRDFEPRVLQAQAGVAELEAQMRLERERHASDLASLAHERKLLELLRNQVKRLERLRHRNLSSAAALDQARMEVERQALALQQRQLAVDQHAARIAELQARLDKARAELAQARLALERSQVDAPYEGIVAQVAVAEGDMVQPHQLLLSLYPLAQMEVRAKVPAPFQKEIADSLAAGQEMAAWGESLGHRFRLRLRRLAGQAEAGGIDALLEVVSDAQALRLNMPATVHLQRPPQDGVVPLPYAALYGNDLIYRIVEGGLRAARVIPLGDWHRNGDQSWLLVRSPDLRAGDLVLVTHLPDAADGMAVTVKARREVD</sequence>
<evidence type="ECO:0000256" key="2">
    <source>
        <dbReference type="SAM" id="Coils"/>
    </source>
</evidence>
<protein>
    <submittedName>
        <fullName evidence="5">HlyD family secretion protein</fullName>
    </submittedName>
</protein>
<keyword evidence="3" id="KW-0812">Transmembrane</keyword>
<dbReference type="PANTHER" id="PTHR30469:SF15">
    <property type="entry name" value="HLYD FAMILY OF SECRETION PROTEINS"/>
    <property type="match status" value="1"/>
</dbReference>
<evidence type="ECO:0000259" key="4">
    <source>
        <dbReference type="Pfam" id="PF25917"/>
    </source>
</evidence>
<gene>
    <name evidence="5" type="ORF">MIN45_P1931</name>
</gene>
<dbReference type="GO" id="GO:0015562">
    <property type="term" value="F:efflux transmembrane transporter activity"/>
    <property type="evidence" value="ECO:0007669"/>
    <property type="project" value="TreeGrafter"/>
</dbReference>
<dbReference type="KEGG" id="meiy:MIN45_P1931"/>
<reference evidence="6" key="1">
    <citation type="journal article" date="2024" name="Int. J. Syst. Evol. Microbiol.">
        <title>Methylomarinovum tepidoasis sp. nov., a moderately thermophilic methanotroph of the family Methylothermaceae isolated from a deep-sea hydrothermal field.</title>
        <authorList>
            <person name="Hirayama H."/>
            <person name="Takaki Y."/>
            <person name="Abe M."/>
            <person name="Miyazaki M."/>
            <person name="Uematsu K."/>
            <person name="Matsui Y."/>
            <person name="Takai K."/>
        </authorList>
    </citation>
    <scope>NUCLEOTIDE SEQUENCE [LARGE SCALE GENOMIC DNA]</scope>
    <source>
        <strain evidence="6">IN45</strain>
    </source>
</reference>
<keyword evidence="3" id="KW-0472">Membrane</keyword>
<dbReference type="Gene3D" id="1.10.287.470">
    <property type="entry name" value="Helix hairpin bin"/>
    <property type="match status" value="1"/>
</dbReference>
<keyword evidence="3" id="KW-1133">Transmembrane helix</keyword>
<dbReference type="RefSeq" id="WP_286291927.1">
    <property type="nucleotide sequence ID" value="NZ_AP024718.1"/>
</dbReference>
<dbReference type="PANTHER" id="PTHR30469">
    <property type="entry name" value="MULTIDRUG RESISTANCE PROTEIN MDTA"/>
    <property type="match status" value="1"/>
</dbReference>
<dbReference type="AlphaFoldDB" id="A0AAU9CH04"/>
<evidence type="ECO:0000313" key="5">
    <source>
        <dbReference type="EMBL" id="BCX89558.1"/>
    </source>
</evidence>
<comment type="similarity">
    <text evidence="1">Belongs to the membrane fusion protein (MFP) (TC 8.A.1) family.</text>
</comment>
<name>A0AAU9CH04_9GAMM</name>
<dbReference type="Proteomes" id="UP001321450">
    <property type="component" value="Chromosome"/>
</dbReference>
<feature type="transmembrane region" description="Helical" evidence="3">
    <location>
        <begin position="7"/>
        <end position="26"/>
    </location>
</feature>
<organism evidence="5 6">
    <name type="scientific">Methylomarinovum tepidoasis</name>
    <dbReference type="NCBI Taxonomy" id="2840183"/>
    <lineage>
        <taxon>Bacteria</taxon>
        <taxon>Pseudomonadati</taxon>
        <taxon>Pseudomonadota</taxon>
        <taxon>Gammaproteobacteria</taxon>
        <taxon>Methylococcales</taxon>
        <taxon>Methylothermaceae</taxon>
        <taxon>Methylomarinovum</taxon>
    </lineage>
</organism>
<keyword evidence="6" id="KW-1185">Reference proteome</keyword>